<dbReference type="Pfam" id="PF09273">
    <property type="entry name" value="Rubis-subs-bind"/>
    <property type="match status" value="1"/>
</dbReference>
<evidence type="ECO:0000259" key="4">
    <source>
        <dbReference type="PROSITE" id="PS50280"/>
    </source>
</evidence>
<evidence type="ECO:0000313" key="6">
    <source>
        <dbReference type="Proteomes" id="UP000664417"/>
    </source>
</evidence>
<dbReference type="PROSITE" id="PS50280">
    <property type="entry name" value="SET"/>
    <property type="match status" value="1"/>
</dbReference>
<dbReference type="InterPro" id="IPR001214">
    <property type="entry name" value="SET_dom"/>
</dbReference>
<gene>
    <name evidence="5" type="ORF">J3U88_12165</name>
</gene>
<evidence type="ECO:0000256" key="2">
    <source>
        <dbReference type="ARBA" id="ARBA00022679"/>
    </source>
</evidence>
<dbReference type="RefSeq" id="WP_207859038.1">
    <property type="nucleotide sequence ID" value="NZ_JAFREP010000009.1"/>
</dbReference>
<dbReference type="Gene3D" id="3.90.1420.10">
    <property type="entry name" value="Rubisco LSMT, substrate-binding domain"/>
    <property type="match status" value="1"/>
</dbReference>
<dbReference type="InterPro" id="IPR046341">
    <property type="entry name" value="SET_dom_sf"/>
</dbReference>
<keyword evidence="3" id="KW-0949">S-adenosyl-L-methionine</keyword>
<feature type="domain" description="SET" evidence="4">
    <location>
        <begin position="28"/>
        <end position="240"/>
    </location>
</feature>
<protein>
    <submittedName>
        <fullName evidence="5">SET domain-containing protein-lysine N-methyltransferase</fullName>
    </submittedName>
</protein>
<organism evidence="5 6">
    <name type="scientific">Acanthopleuribacter pedis</name>
    <dbReference type="NCBI Taxonomy" id="442870"/>
    <lineage>
        <taxon>Bacteria</taxon>
        <taxon>Pseudomonadati</taxon>
        <taxon>Acidobacteriota</taxon>
        <taxon>Holophagae</taxon>
        <taxon>Acanthopleuribacterales</taxon>
        <taxon>Acanthopleuribacteraceae</taxon>
        <taxon>Acanthopleuribacter</taxon>
    </lineage>
</organism>
<keyword evidence="6" id="KW-1185">Reference proteome</keyword>
<dbReference type="Gene3D" id="3.90.1410.10">
    <property type="entry name" value="set domain protein methyltransferase, domain 1"/>
    <property type="match status" value="1"/>
</dbReference>
<dbReference type="AlphaFoldDB" id="A0A8J7U335"/>
<accession>A0A8J7U335</accession>
<dbReference type="GO" id="GO:0016279">
    <property type="term" value="F:protein-lysine N-methyltransferase activity"/>
    <property type="evidence" value="ECO:0007669"/>
    <property type="project" value="TreeGrafter"/>
</dbReference>
<dbReference type="InterPro" id="IPR015353">
    <property type="entry name" value="Rubisco_LSMT_subst-bd"/>
</dbReference>
<proteinExistence type="predicted"/>
<dbReference type="SUPFAM" id="SSF81822">
    <property type="entry name" value="RuBisCo LSMT C-terminal, substrate-binding domain"/>
    <property type="match status" value="1"/>
</dbReference>
<name>A0A8J7U335_9BACT</name>
<keyword evidence="2" id="KW-0808">Transferase</keyword>
<comment type="caution">
    <text evidence="5">The sequence shown here is derived from an EMBL/GenBank/DDBJ whole genome shotgun (WGS) entry which is preliminary data.</text>
</comment>
<dbReference type="Proteomes" id="UP000664417">
    <property type="component" value="Unassembled WGS sequence"/>
</dbReference>
<dbReference type="EMBL" id="JAFREP010000009">
    <property type="protein sequence ID" value="MBO1319217.1"/>
    <property type="molecule type" value="Genomic_DNA"/>
</dbReference>
<dbReference type="SUPFAM" id="SSF82199">
    <property type="entry name" value="SET domain"/>
    <property type="match status" value="1"/>
</dbReference>
<dbReference type="PANTHER" id="PTHR13271:SF151">
    <property type="entry name" value="SET DOMAIN-CONTAINING PROTEIN 4"/>
    <property type="match status" value="1"/>
</dbReference>
<dbReference type="InterPro" id="IPR036464">
    <property type="entry name" value="Rubisco_LSMT_subst-bd_sf"/>
</dbReference>
<evidence type="ECO:0000256" key="1">
    <source>
        <dbReference type="ARBA" id="ARBA00022603"/>
    </source>
</evidence>
<dbReference type="Pfam" id="PF00856">
    <property type="entry name" value="SET"/>
    <property type="match status" value="1"/>
</dbReference>
<keyword evidence="1" id="KW-0489">Methyltransferase</keyword>
<dbReference type="PANTHER" id="PTHR13271">
    <property type="entry name" value="UNCHARACTERIZED PUTATIVE METHYLTRANSFERASE"/>
    <property type="match status" value="1"/>
</dbReference>
<dbReference type="GO" id="GO:0032259">
    <property type="term" value="P:methylation"/>
    <property type="evidence" value="ECO:0007669"/>
    <property type="project" value="UniProtKB-KW"/>
</dbReference>
<evidence type="ECO:0000313" key="5">
    <source>
        <dbReference type="EMBL" id="MBO1319217.1"/>
    </source>
</evidence>
<dbReference type="InterPro" id="IPR050600">
    <property type="entry name" value="SETD3_SETD6_MTase"/>
</dbReference>
<evidence type="ECO:0000256" key="3">
    <source>
        <dbReference type="ARBA" id="ARBA00022691"/>
    </source>
</evidence>
<dbReference type="CDD" id="cd10527">
    <property type="entry name" value="SET_LSMT"/>
    <property type="match status" value="1"/>
</dbReference>
<reference evidence="5" key="1">
    <citation type="submission" date="2021-03" db="EMBL/GenBank/DDBJ databases">
        <authorList>
            <person name="Wang G."/>
        </authorList>
    </citation>
    <scope>NUCLEOTIDE SEQUENCE</scope>
    <source>
        <strain evidence="5">KCTC 12899</strain>
    </source>
</reference>
<sequence>MDCKAKGVPDDAWSTYFVWLTEHGCRFPHIQIATMKDGERALVAMKSFDGKDEILTVPRSLMITPKTVHDSELGALIAEREVELHSAQTLLALFVLNESGREDSFWQPFLKRLPTNYEHVPAYFDQNLLDELVGSFTHKPILHRQKILRREYATIREKLGDVYDWSFEQVRWAMTVVNTRCFSLPNAEGKDEPVVVPLADMINHGEPANAKWRAKEPGGDLEIRARGPLAAGRQIKISYGHKTKGRFFASYGFFDLNNDRWQAAISIAATKDDPCEAKKNAFLKRQQGPFFSLHFRRYEKLGRALKAQRCLLIDWNNTLEQRLVKAGKIVSQENERQVMLMTAKRCRDALAEFPHDLESDRRLLLDETRMAALEPHVHSIVQLRCSEKQVLHRVAAFAESIADLLEGSAEEVLEVLVKPDSVEAWPPALRRWFQSWSEDMVPVLFTESGARRMEAMDTRPMLGED</sequence>